<accession>A0A9N9SST7</accession>
<evidence type="ECO:0000313" key="3">
    <source>
        <dbReference type="Proteomes" id="UP001153709"/>
    </source>
</evidence>
<protein>
    <submittedName>
        <fullName evidence="2">Uncharacterized protein</fullName>
    </submittedName>
</protein>
<evidence type="ECO:0000313" key="2">
    <source>
        <dbReference type="EMBL" id="CAG9828722.1"/>
    </source>
</evidence>
<sequence length="178" mass="20008">MSRKALRYAKLERLICESSESEEDHIEVDSAGIDSDSDGSIVDPDFVPDEENVKEDVEKSLICIWKIQKDVAVDTKTMIQPDHPQREESCSSNFLEGVAIDLEHIIVPDGDTLKGKNGYLWETTPQAIGKTPVINVVHAKEFNLKISSQQTKRAISKESMWCKLGIENKDKVIPILQK</sequence>
<feature type="region of interest" description="Disordered" evidence="1">
    <location>
        <begin position="19"/>
        <end position="42"/>
    </location>
</feature>
<name>A0A9N9SST7_DIABA</name>
<keyword evidence="3" id="KW-1185">Reference proteome</keyword>
<reference evidence="2" key="1">
    <citation type="submission" date="2022-01" db="EMBL/GenBank/DDBJ databases">
        <authorList>
            <person name="King R."/>
        </authorList>
    </citation>
    <scope>NUCLEOTIDE SEQUENCE</scope>
</reference>
<evidence type="ECO:0000256" key="1">
    <source>
        <dbReference type="SAM" id="MobiDB-lite"/>
    </source>
</evidence>
<gene>
    <name evidence="2" type="ORF">DIABBA_LOCUS2622</name>
</gene>
<dbReference type="Proteomes" id="UP001153709">
    <property type="component" value="Chromosome 10"/>
</dbReference>
<dbReference type="EMBL" id="OU898285">
    <property type="protein sequence ID" value="CAG9828722.1"/>
    <property type="molecule type" value="Genomic_DNA"/>
</dbReference>
<dbReference type="OrthoDB" id="6786741at2759"/>
<dbReference type="AlphaFoldDB" id="A0A9N9SST7"/>
<proteinExistence type="predicted"/>
<organism evidence="2 3">
    <name type="scientific">Diabrotica balteata</name>
    <name type="common">Banded cucumber beetle</name>
    <dbReference type="NCBI Taxonomy" id="107213"/>
    <lineage>
        <taxon>Eukaryota</taxon>
        <taxon>Metazoa</taxon>
        <taxon>Ecdysozoa</taxon>
        <taxon>Arthropoda</taxon>
        <taxon>Hexapoda</taxon>
        <taxon>Insecta</taxon>
        <taxon>Pterygota</taxon>
        <taxon>Neoptera</taxon>
        <taxon>Endopterygota</taxon>
        <taxon>Coleoptera</taxon>
        <taxon>Polyphaga</taxon>
        <taxon>Cucujiformia</taxon>
        <taxon>Chrysomeloidea</taxon>
        <taxon>Chrysomelidae</taxon>
        <taxon>Galerucinae</taxon>
        <taxon>Diabroticina</taxon>
        <taxon>Diabroticites</taxon>
        <taxon>Diabrotica</taxon>
    </lineage>
</organism>
<feature type="compositionally biased region" description="Low complexity" evidence="1">
    <location>
        <begin position="29"/>
        <end position="42"/>
    </location>
</feature>